<evidence type="ECO:0000313" key="2">
    <source>
        <dbReference type="Proteomes" id="UP000294911"/>
    </source>
</evidence>
<reference evidence="1 2" key="1">
    <citation type="submission" date="2019-03" db="EMBL/GenBank/DDBJ databases">
        <title>Genomic Encyclopedia of Type Strains, Phase IV (KMG-IV): sequencing the most valuable type-strain genomes for metagenomic binning, comparative biology and taxonomic classification.</title>
        <authorList>
            <person name="Goeker M."/>
        </authorList>
    </citation>
    <scope>NUCLEOTIDE SEQUENCE [LARGE SCALE GENOMIC DNA]</scope>
    <source>
        <strain evidence="1 2">DSM 45765</strain>
    </source>
</reference>
<proteinExistence type="predicted"/>
<name>A0A4V2STT9_9PSEU</name>
<dbReference type="Proteomes" id="UP000294911">
    <property type="component" value="Unassembled WGS sequence"/>
</dbReference>
<accession>A0A4V2STT9</accession>
<dbReference type="EMBL" id="SLXQ01000006">
    <property type="protein sequence ID" value="TCP51916.1"/>
    <property type="molecule type" value="Genomic_DNA"/>
</dbReference>
<protein>
    <submittedName>
        <fullName evidence="1">Uncharacterized protein</fullName>
    </submittedName>
</protein>
<comment type="caution">
    <text evidence="1">The sequence shown here is derived from an EMBL/GenBank/DDBJ whole genome shotgun (WGS) entry which is preliminary data.</text>
</comment>
<organism evidence="1 2">
    <name type="scientific">Tamaricihabitans halophyticus</name>
    <dbReference type="NCBI Taxonomy" id="1262583"/>
    <lineage>
        <taxon>Bacteria</taxon>
        <taxon>Bacillati</taxon>
        <taxon>Actinomycetota</taxon>
        <taxon>Actinomycetes</taxon>
        <taxon>Pseudonocardiales</taxon>
        <taxon>Pseudonocardiaceae</taxon>
        <taxon>Tamaricihabitans</taxon>
    </lineage>
</organism>
<dbReference type="AlphaFoldDB" id="A0A4V2STT9"/>
<gene>
    <name evidence="1" type="ORF">EV191_10680</name>
</gene>
<keyword evidence="2" id="KW-1185">Reference proteome</keyword>
<sequence>MTGCGCAPHSLRSTRRTGLVFGAPDWGKIAQVADSQEPDNSELIAKASLALAAMRAGADNDALDRLITPHSASPGLAEAREIMLLLFGECSGMVSALGSGGTTPVKMQVYDDDGQEVPIDQADPPVRTAVRTLLAQVHGDAESARDQIEIALTSAEAEEVASLMLQALRWTMRLGLECLERDLPVSPWISESLTDAPD</sequence>
<evidence type="ECO:0000313" key="1">
    <source>
        <dbReference type="EMBL" id="TCP51916.1"/>
    </source>
</evidence>